<dbReference type="Proteomes" id="UP000292881">
    <property type="component" value="Unassembled WGS sequence"/>
</dbReference>
<gene>
    <name evidence="3" type="ORF">ESO86_15670</name>
</gene>
<dbReference type="AlphaFoldDB" id="A0A4Q2JAA0"/>
<comment type="caution">
    <text evidence="3">The sequence shown here is derived from an EMBL/GenBank/DDBJ whole genome shotgun (WGS) entry which is preliminary data.</text>
</comment>
<evidence type="ECO:0000313" key="3">
    <source>
        <dbReference type="EMBL" id="RXZ43238.1"/>
    </source>
</evidence>
<feature type="signal peptide" evidence="2">
    <location>
        <begin position="1"/>
        <end position="19"/>
    </location>
</feature>
<name>A0A4Q2JAA0_9MICO</name>
<proteinExistence type="predicted"/>
<evidence type="ECO:0000256" key="2">
    <source>
        <dbReference type="SAM" id="SignalP"/>
    </source>
</evidence>
<evidence type="ECO:0000313" key="4">
    <source>
        <dbReference type="Proteomes" id="UP000292881"/>
    </source>
</evidence>
<evidence type="ECO:0000256" key="1">
    <source>
        <dbReference type="SAM" id="MobiDB-lite"/>
    </source>
</evidence>
<reference evidence="3 4" key="1">
    <citation type="submission" date="2019-01" db="EMBL/GenBank/DDBJ databases">
        <authorList>
            <person name="Li J."/>
        </authorList>
    </citation>
    <scope>NUCLEOTIDE SEQUENCE [LARGE SCALE GENOMIC DNA]</scope>
    <source>
        <strain evidence="3 4">CGMCC 4.7180</strain>
    </source>
</reference>
<dbReference type="RefSeq" id="WP_129235792.1">
    <property type="nucleotide sequence ID" value="NZ_SDPL01000459.1"/>
</dbReference>
<accession>A0A4Q2JAA0</accession>
<evidence type="ECO:0008006" key="5">
    <source>
        <dbReference type="Google" id="ProtNLM"/>
    </source>
</evidence>
<keyword evidence="2" id="KW-0732">Signal</keyword>
<feature type="compositionally biased region" description="Acidic residues" evidence="1">
    <location>
        <begin position="118"/>
        <end position="128"/>
    </location>
</feature>
<organism evidence="3 4">
    <name type="scientific">Agromyces binzhouensis</name>
    <dbReference type="NCBI Taxonomy" id="1817495"/>
    <lineage>
        <taxon>Bacteria</taxon>
        <taxon>Bacillati</taxon>
        <taxon>Actinomycetota</taxon>
        <taxon>Actinomycetes</taxon>
        <taxon>Micrococcales</taxon>
        <taxon>Microbacteriaceae</taxon>
        <taxon>Agromyces</taxon>
    </lineage>
</organism>
<dbReference type="EMBL" id="SDPL01000459">
    <property type="protein sequence ID" value="RXZ43238.1"/>
    <property type="molecule type" value="Genomic_DNA"/>
</dbReference>
<protein>
    <recommendedName>
        <fullName evidence="5">Mucin-associated surface protein</fullName>
    </recommendedName>
</protein>
<feature type="region of interest" description="Disordered" evidence="1">
    <location>
        <begin position="101"/>
        <end position="163"/>
    </location>
</feature>
<keyword evidence="4" id="KW-1185">Reference proteome</keyword>
<feature type="chain" id="PRO_5038509530" description="Mucin-associated surface protein" evidence="2">
    <location>
        <begin position="20"/>
        <end position="163"/>
    </location>
</feature>
<dbReference type="PROSITE" id="PS51257">
    <property type="entry name" value="PROKAR_LIPOPROTEIN"/>
    <property type="match status" value="1"/>
</dbReference>
<feature type="compositionally biased region" description="Basic and acidic residues" evidence="1">
    <location>
        <begin position="148"/>
        <end position="163"/>
    </location>
</feature>
<sequence length="163" mass="15903">MTIRLRRALTTASVTVALAVGLAGCAAGPAISEGDATAFRAQVVSIAESSSTGDFADALARLDALQAEVDAAAADGSLDADRAASITEAIALVRADLEAAIAAATPSPEPTPTPTESESSDEGDDSDDGGPGSSGDNEGEGNSGEGNGDDKPGKGKGRDKGGD</sequence>